<dbReference type="PANTHER" id="PTHR42920:SF11">
    <property type="entry name" value="INNER MEMBRANE PROTEIN YTFF"/>
    <property type="match status" value="1"/>
</dbReference>
<evidence type="ECO:0000313" key="8">
    <source>
        <dbReference type="EMBL" id="MPN26270.1"/>
    </source>
</evidence>
<dbReference type="Pfam" id="PF00892">
    <property type="entry name" value="EamA"/>
    <property type="match status" value="1"/>
</dbReference>
<dbReference type="PANTHER" id="PTHR42920">
    <property type="entry name" value="OS03G0707200 PROTEIN-RELATED"/>
    <property type="match status" value="1"/>
</dbReference>
<name>A0A645GJE3_9ZZZZ</name>
<dbReference type="Gene3D" id="1.10.3730.20">
    <property type="match status" value="1"/>
</dbReference>
<dbReference type="GO" id="GO:0005886">
    <property type="term" value="C:plasma membrane"/>
    <property type="evidence" value="ECO:0007669"/>
    <property type="project" value="UniProtKB-SubCell"/>
</dbReference>
<keyword evidence="5 6" id="KW-0472">Membrane</keyword>
<dbReference type="InterPro" id="IPR000620">
    <property type="entry name" value="EamA_dom"/>
</dbReference>
<organism evidence="8">
    <name type="scientific">bioreactor metagenome</name>
    <dbReference type="NCBI Taxonomy" id="1076179"/>
    <lineage>
        <taxon>unclassified sequences</taxon>
        <taxon>metagenomes</taxon>
        <taxon>ecological metagenomes</taxon>
    </lineage>
</organism>
<comment type="caution">
    <text evidence="8">The sequence shown here is derived from an EMBL/GenBank/DDBJ whole genome shotgun (WGS) entry which is preliminary data.</text>
</comment>
<gene>
    <name evidence="8" type="ORF">SDC9_173694</name>
</gene>
<feature type="transmembrane region" description="Helical" evidence="6">
    <location>
        <begin position="28"/>
        <end position="47"/>
    </location>
</feature>
<dbReference type="InterPro" id="IPR051258">
    <property type="entry name" value="Diverse_Substrate_Transporter"/>
</dbReference>
<evidence type="ECO:0000259" key="7">
    <source>
        <dbReference type="Pfam" id="PF00892"/>
    </source>
</evidence>
<evidence type="ECO:0000256" key="3">
    <source>
        <dbReference type="ARBA" id="ARBA00022692"/>
    </source>
</evidence>
<evidence type="ECO:0000256" key="2">
    <source>
        <dbReference type="ARBA" id="ARBA00022475"/>
    </source>
</evidence>
<sequence>MMFLGVFCSVVAYLLYNRGLKTMAPSTITSMLNLMPIIGVFFSWVLLGEQVTLRKFIGGAIVILGVMLSVRKTKTEAAVETTGAIAEPIADAIEQGTKADVITQE</sequence>
<reference evidence="8" key="1">
    <citation type="submission" date="2019-08" db="EMBL/GenBank/DDBJ databases">
        <authorList>
            <person name="Kucharzyk K."/>
            <person name="Murdoch R.W."/>
            <person name="Higgins S."/>
            <person name="Loffler F."/>
        </authorList>
    </citation>
    <scope>NUCLEOTIDE SEQUENCE</scope>
</reference>
<comment type="subcellular location">
    <subcellularLocation>
        <location evidence="1">Cell membrane</location>
        <topology evidence="1">Multi-pass membrane protein</topology>
    </subcellularLocation>
</comment>
<proteinExistence type="predicted"/>
<evidence type="ECO:0000256" key="4">
    <source>
        <dbReference type="ARBA" id="ARBA00022989"/>
    </source>
</evidence>
<keyword evidence="4 6" id="KW-1133">Transmembrane helix</keyword>
<keyword evidence="3 6" id="KW-0812">Transmembrane</keyword>
<evidence type="ECO:0000256" key="6">
    <source>
        <dbReference type="SAM" id="Phobius"/>
    </source>
</evidence>
<dbReference type="EMBL" id="VSSQ01075740">
    <property type="protein sequence ID" value="MPN26270.1"/>
    <property type="molecule type" value="Genomic_DNA"/>
</dbReference>
<evidence type="ECO:0000256" key="5">
    <source>
        <dbReference type="ARBA" id="ARBA00023136"/>
    </source>
</evidence>
<accession>A0A645GJE3</accession>
<protein>
    <recommendedName>
        <fullName evidence="7">EamA domain-containing protein</fullName>
    </recommendedName>
</protein>
<keyword evidence="2" id="KW-1003">Cell membrane</keyword>
<dbReference type="AlphaFoldDB" id="A0A645GJE3"/>
<evidence type="ECO:0000256" key="1">
    <source>
        <dbReference type="ARBA" id="ARBA00004651"/>
    </source>
</evidence>
<feature type="domain" description="EamA" evidence="7">
    <location>
        <begin position="2"/>
        <end position="70"/>
    </location>
</feature>
<dbReference type="SUPFAM" id="SSF103481">
    <property type="entry name" value="Multidrug resistance efflux transporter EmrE"/>
    <property type="match status" value="1"/>
</dbReference>
<dbReference type="InterPro" id="IPR037185">
    <property type="entry name" value="EmrE-like"/>
</dbReference>